<evidence type="ECO:0000259" key="8">
    <source>
        <dbReference type="Pfam" id="PF00724"/>
    </source>
</evidence>
<evidence type="ECO:0000256" key="7">
    <source>
        <dbReference type="SAM" id="MobiDB-lite"/>
    </source>
</evidence>
<evidence type="ECO:0000256" key="1">
    <source>
        <dbReference type="ARBA" id="ARBA00001917"/>
    </source>
</evidence>
<dbReference type="CDD" id="cd02933">
    <property type="entry name" value="OYE_like_FMN"/>
    <property type="match status" value="1"/>
</dbReference>
<dbReference type="GO" id="GO:0042562">
    <property type="term" value="F:hormone binding"/>
    <property type="evidence" value="ECO:0007669"/>
    <property type="project" value="UniProtKB-ARBA"/>
</dbReference>
<evidence type="ECO:0000256" key="4">
    <source>
        <dbReference type="ARBA" id="ARBA00056646"/>
    </source>
</evidence>
<dbReference type="SUPFAM" id="SSF51395">
    <property type="entry name" value="FMN-linked oxidoreductases"/>
    <property type="match status" value="1"/>
</dbReference>
<keyword evidence="3" id="KW-0285">Flavoprotein</keyword>
<evidence type="ECO:0000313" key="9">
    <source>
        <dbReference type="EMBL" id="ODV78399.1"/>
    </source>
</evidence>
<organism evidence="9 10">
    <name type="scientific">Suhomyces tanzawaensis NRRL Y-17324</name>
    <dbReference type="NCBI Taxonomy" id="984487"/>
    <lineage>
        <taxon>Eukaryota</taxon>
        <taxon>Fungi</taxon>
        <taxon>Dikarya</taxon>
        <taxon>Ascomycota</taxon>
        <taxon>Saccharomycotina</taxon>
        <taxon>Pichiomycetes</taxon>
        <taxon>Debaryomycetaceae</taxon>
        <taxon>Suhomyces</taxon>
    </lineage>
</organism>
<dbReference type="InterPro" id="IPR013785">
    <property type="entry name" value="Aldolase_TIM"/>
</dbReference>
<dbReference type="GO" id="GO:0003959">
    <property type="term" value="F:NADPH dehydrogenase activity"/>
    <property type="evidence" value="ECO:0007669"/>
    <property type="project" value="TreeGrafter"/>
</dbReference>
<dbReference type="STRING" id="984487.A0A1E4SFV4"/>
<evidence type="ECO:0000256" key="5">
    <source>
        <dbReference type="ARBA" id="ARBA00067604"/>
    </source>
</evidence>
<dbReference type="Gene3D" id="3.20.20.70">
    <property type="entry name" value="Aldolase class I"/>
    <property type="match status" value="1"/>
</dbReference>
<comment type="cofactor">
    <cofactor evidence="1">
        <name>FMN</name>
        <dbReference type="ChEBI" id="CHEBI:58210"/>
    </cofactor>
</comment>
<dbReference type="OrthoDB" id="276546at2759"/>
<dbReference type="PANTHER" id="PTHR22893:SF91">
    <property type="entry name" value="NADPH DEHYDROGENASE 2-RELATED"/>
    <property type="match status" value="1"/>
</dbReference>
<keyword evidence="3" id="KW-0288">FMN</keyword>
<dbReference type="GO" id="GO:0010181">
    <property type="term" value="F:FMN binding"/>
    <property type="evidence" value="ECO:0007669"/>
    <property type="project" value="InterPro"/>
</dbReference>
<dbReference type="RefSeq" id="XP_020063521.1">
    <property type="nucleotide sequence ID" value="XM_020207791.1"/>
</dbReference>
<dbReference type="EMBL" id="KV453913">
    <property type="protein sequence ID" value="ODV78399.1"/>
    <property type="molecule type" value="Genomic_DNA"/>
</dbReference>
<dbReference type="InterPro" id="IPR001155">
    <property type="entry name" value="OxRdtase_FMN_N"/>
</dbReference>
<evidence type="ECO:0000256" key="6">
    <source>
        <dbReference type="ARBA" id="ARBA00075326"/>
    </source>
</evidence>
<feature type="compositionally biased region" description="Basic and acidic residues" evidence="7">
    <location>
        <begin position="390"/>
        <end position="404"/>
    </location>
</feature>
<gene>
    <name evidence="9" type="ORF">CANTADRAFT_26522</name>
</gene>
<dbReference type="Proteomes" id="UP000094285">
    <property type="component" value="Unassembled WGS sequence"/>
</dbReference>
<evidence type="ECO:0000313" key="10">
    <source>
        <dbReference type="Proteomes" id="UP000094285"/>
    </source>
</evidence>
<feature type="region of interest" description="Disordered" evidence="7">
    <location>
        <begin position="390"/>
        <end position="410"/>
    </location>
</feature>
<feature type="domain" description="NADH:flavin oxidoreductase/NADH oxidase N-terminal" evidence="8">
    <location>
        <begin position="15"/>
        <end position="364"/>
    </location>
</feature>
<reference evidence="10" key="1">
    <citation type="submission" date="2016-05" db="EMBL/GenBank/DDBJ databases">
        <title>Comparative genomics of biotechnologically important yeasts.</title>
        <authorList>
            <consortium name="DOE Joint Genome Institute"/>
            <person name="Riley R."/>
            <person name="Haridas S."/>
            <person name="Wolfe K.H."/>
            <person name="Lopes M.R."/>
            <person name="Hittinger C.T."/>
            <person name="Goker M."/>
            <person name="Salamov A."/>
            <person name="Wisecaver J."/>
            <person name="Long T.M."/>
            <person name="Aerts A.L."/>
            <person name="Barry K."/>
            <person name="Choi C."/>
            <person name="Clum A."/>
            <person name="Coughlan A.Y."/>
            <person name="Deshpande S."/>
            <person name="Douglass A.P."/>
            <person name="Hanson S.J."/>
            <person name="Klenk H.-P."/>
            <person name="Labutti K."/>
            <person name="Lapidus A."/>
            <person name="Lindquist E."/>
            <person name="Lipzen A."/>
            <person name="Meier-Kolthoff J.P."/>
            <person name="Ohm R.A."/>
            <person name="Otillar R.P."/>
            <person name="Pangilinan J."/>
            <person name="Peng Y."/>
            <person name="Rokas A."/>
            <person name="Rosa C.A."/>
            <person name="Scheuner C."/>
            <person name="Sibirny A.A."/>
            <person name="Slot J.C."/>
            <person name="Stielow J.B."/>
            <person name="Sun H."/>
            <person name="Kurtzman C.P."/>
            <person name="Blackwell M."/>
            <person name="Grigoriev I.V."/>
            <person name="Jeffries T.W."/>
        </authorList>
    </citation>
    <scope>NUCLEOTIDE SEQUENCE [LARGE SCALE GENOMIC DNA]</scope>
    <source>
        <strain evidence="10">NRRL Y-17324</strain>
    </source>
</reference>
<dbReference type="InterPro" id="IPR045247">
    <property type="entry name" value="Oye-like"/>
</dbReference>
<proteinExistence type="inferred from homology"/>
<dbReference type="FunFam" id="3.20.20.70:FF:000138">
    <property type="entry name" value="NADPH dehydrogenase 1"/>
    <property type="match status" value="1"/>
</dbReference>
<comment type="similarity">
    <text evidence="2">Belongs to the NADH:flavin oxidoreductase/NADH oxidase family.</text>
</comment>
<dbReference type="GeneID" id="30981928"/>
<keyword evidence="10" id="KW-1185">Reference proteome</keyword>
<accession>A0A1E4SFV4</accession>
<sequence>MSQPIEITPLKDTPLFSPIKVGQNELLNRVVYPPTTRKRSLKDCTPSDLNVEYYDARSKTKGSLLIAEATYVGPQTIGILDTPGIFTDRHVKAWKAVTDKVHANGSFIGVQGWALGRIASPSVLKEAGIDLHGPSAIYPDEEYEKAAIAAGNPIKALTEQEIHDYIYKTFSSAAKNAIAAGFDYFEIHGAHGYLVDTFLHPSSNQRTDKYGGSIENRARFVLELVDHLSEVIGADKLAIRLSPWAKHQGIKAELEEVHPITTISYLLHEFQKRADAGKQLAYISIVEPRVSGNKSVAVEDQTGSNTFVGDIWKGVILKSGNYSYDAPTFNTLKKDVADNRTLVGFSRYYTSNPDLVDRLYHGHSLEPYDRPTFYTNNNWRYNTYTNHGEENTHDQEVEEKRTVKEISVTA</sequence>
<name>A0A1E4SFV4_9ASCO</name>
<evidence type="ECO:0000256" key="3">
    <source>
        <dbReference type="ARBA" id="ARBA00022643"/>
    </source>
</evidence>
<protein>
    <recommendedName>
        <fullName evidence="5">Probable NADPH dehydrogenase</fullName>
    </recommendedName>
    <alternativeName>
        <fullName evidence="6">Estrogen-binding protein</fullName>
    </alternativeName>
</protein>
<dbReference type="AlphaFoldDB" id="A0A1E4SFV4"/>
<comment type="function">
    <text evidence="4">Oxidoreductase that binds mammalian estrogens with high affinity.</text>
</comment>
<evidence type="ECO:0000256" key="2">
    <source>
        <dbReference type="ARBA" id="ARBA00005979"/>
    </source>
</evidence>
<dbReference type="Pfam" id="PF00724">
    <property type="entry name" value="Oxidored_FMN"/>
    <property type="match status" value="1"/>
</dbReference>
<dbReference type="PANTHER" id="PTHR22893">
    <property type="entry name" value="NADH OXIDOREDUCTASE-RELATED"/>
    <property type="match status" value="1"/>
</dbReference>